<comment type="caution">
    <text evidence="1">The sequence shown here is derived from an EMBL/GenBank/DDBJ whole genome shotgun (WGS) entry which is preliminary data.</text>
</comment>
<proteinExistence type="predicted"/>
<name>A0ACA9QYE2_9GLOM</name>
<organism evidence="1 2">
    <name type="scientific">Racocetra persica</name>
    <dbReference type="NCBI Taxonomy" id="160502"/>
    <lineage>
        <taxon>Eukaryota</taxon>
        <taxon>Fungi</taxon>
        <taxon>Fungi incertae sedis</taxon>
        <taxon>Mucoromycota</taxon>
        <taxon>Glomeromycotina</taxon>
        <taxon>Glomeromycetes</taxon>
        <taxon>Diversisporales</taxon>
        <taxon>Gigasporaceae</taxon>
        <taxon>Racocetra</taxon>
    </lineage>
</organism>
<feature type="non-terminal residue" evidence="1">
    <location>
        <position position="369"/>
    </location>
</feature>
<reference evidence="1" key="1">
    <citation type="submission" date="2021-06" db="EMBL/GenBank/DDBJ databases">
        <authorList>
            <person name="Kallberg Y."/>
            <person name="Tangrot J."/>
            <person name="Rosling A."/>
        </authorList>
    </citation>
    <scope>NUCLEOTIDE SEQUENCE</scope>
    <source>
        <strain evidence="1">MA461A</strain>
    </source>
</reference>
<accession>A0ACA9QYE2</accession>
<gene>
    <name evidence="1" type="ORF">RPERSI_LOCUS16187</name>
</gene>
<dbReference type="EMBL" id="CAJVQC010039701">
    <property type="protein sequence ID" value="CAG8769149.1"/>
    <property type="molecule type" value="Genomic_DNA"/>
</dbReference>
<dbReference type="Proteomes" id="UP000789920">
    <property type="component" value="Unassembled WGS sequence"/>
</dbReference>
<evidence type="ECO:0000313" key="1">
    <source>
        <dbReference type="EMBL" id="CAG8769149.1"/>
    </source>
</evidence>
<sequence>MYAENRESRKTEDNERENITSSDSPIPTRSSFMQNTVDYLEYLAEQEEYAPPRAPKHDPGPSDHSYQPTELSSPFGQYPTYLSNPEMNEQYLSQSYIPQDAEISLPLSPLDEVRSKMVDIQTVPSHQIMIYSHRPQFQNFSIEMTEGTIHSLSSSSRQENIVPSSLTLPGVTMTRNRSRIKNPKIENMPQIRSGFTAQIHTSNTPLRQEFRESDIMSPTHFKQLSSQHRNSNISTLFFGSSVSSNDSILQTEVRVAHGDPDDPLLNNQNRLNISKITTRSIPFPQQLVPHYHHQSQNKESEDLTSPVSPDAITETPLLNSDKKSYKPKGLIICLCFGVIAGIIFTLWAITTLMPSTSIPKTNNKNVNPR</sequence>
<evidence type="ECO:0000313" key="2">
    <source>
        <dbReference type="Proteomes" id="UP000789920"/>
    </source>
</evidence>
<keyword evidence="2" id="KW-1185">Reference proteome</keyword>
<protein>
    <submittedName>
        <fullName evidence="1">8969_t:CDS:1</fullName>
    </submittedName>
</protein>